<name>A0A820QZZ9_9BILA</name>
<evidence type="ECO:0000313" key="2">
    <source>
        <dbReference type="Proteomes" id="UP000663881"/>
    </source>
</evidence>
<dbReference type="AlphaFoldDB" id="A0A820QZZ9"/>
<protein>
    <submittedName>
        <fullName evidence="1">Uncharacterized protein</fullName>
    </submittedName>
</protein>
<reference evidence="1" key="1">
    <citation type="submission" date="2021-02" db="EMBL/GenBank/DDBJ databases">
        <authorList>
            <person name="Nowell W R."/>
        </authorList>
    </citation>
    <scope>NUCLEOTIDE SEQUENCE</scope>
</reference>
<comment type="caution">
    <text evidence="1">The sequence shown here is derived from an EMBL/GenBank/DDBJ whole genome shotgun (WGS) entry which is preliminary data.</text>
</comment>
<accession>A0A820QZZ9</accession>
<proteinExistence type="predicted"/>
<evidence type="ECO:0000313" key="1">
    <source>
        <dbReference type="EMBL" id="CAF4429603.1"/>
    </source>
</evidence>
<gene>
    <name evidence="1" type="ORF">OKA104_LOCUS53000</name>
</gene>
<dbReference type="EMBL" id="CAJOAY010032008">
    <property type="protein sequence ID" value="CAF4429603.1"/>
    <property type="molecule type" value="Genomic_DNA"/>
</dbReference>
<organism evidence="1 2">
    <name type="scientific">Adineta steineri</name>
    <dbReference type="NCBI Taxonomy" id="433720"/>
    <lineage>
        <taxon>Eukaryota</taxon>
        <taxon>Metazoa</taxon>
        <taxon>Spiralia</taxon>
        <taxon>Gnathifera</taxon>
        <taxon>Rotifera</taxon>
        <taxon>Eurotatoria</taxon>
        <taxon>Bdelloidea</taxon>
        <taxon>Adinetida</taxon>
        <taxon>Adinetidae</taxon>
        <taxon>Adineta</taxon>
    </lineage>
</organism>
<dbReference type="Proteomes" id="UP000663881">
    <property type="component" value="Unassembled WGS sequence"/>
</dbReference>
<sequence length="50" mass="5637">MIVCLTSPKLNIKCLSNFETIIDENKLELDSNPYDVATGYLNNDSFLDIV</sequence>
<feature type="non-terminal residue" evidence="1">
    <location>
        <position position="1"/>
    </location>
</feature>